<evidence type="ECO:0000256" key="6">
    <source>
        <dbReference type="ARBA" id="ARBA00023128"/>
    </source>
</evidence>
<name>A0A8C9GV27_9PRIM</name>
<evidence type="ECO:0000256" key="2">
    <source>
        <dbReference type="ARBA" id="ARBA00004305"/>
    </source>
</evidence>
<evidence type="ECO:0000256" key="11">
    <source>
        <dbReference type="ARBA" id="ARBA00082400"/>
    </source>
</evidence>
<dbReference type="InterPro" id="IPR029061">
    <property type="entry name" value="THDP-binding"/>
</dbReference>
<comment type="subcellular location">
    <subcellularLocation>
        <location evidence="2">Mitochondrion matrix</location>
    </subcellularLocation>
</comment>
<comment type="function">
    <text evidence="8">Together with BCKDHA forms the heterotetrameric E1 subunit of the mitochondrial branched-chain alpha-ketoacid dehydrogenase (BCKD) complex. The BCKD complex catalyzes the multi-step oxidative decarboxylation of alpha-ketoacids derived from the branched-chain amino-acids valine, leucine and isoleucine producing CO2 and acyl-CoA which is subsequently utilized to produce energy. The E1 subunit catalyzes the first step with the decarboxylation of the alpha-ketoacid forming an enzyme-product intermediate. A reductive acylation mediated by the lipoylamide cofactor of E2 extracts the acyl group from the E1 active site for the next step of the reaction.</text>
</comment>
<dbReference type="EC" id="1.2.4.4" evidence="3"/>
<evidence type="ECO:0000259" key="12">
    <source>
        <dbReference type="SMART" id="SM00861"/>
    </source>
</evidence>
<dbReference type="CDD" id="cd07036">
    <property type="entry name" value="TPP_PYR_E1-PDHc-beta_like"/>
    <property type="match status" value="1"/>
</dbReference>
<keyword evidence="4" id="KW-0809">Transit peptide</keyword>
<dbReference type="GO" id="GO:0009083">
    <property type="term" value="P:branched-chain amino acid catabolic process"/>
    <property type="evidence" value="ECO:0007669"/>
    <property type="project" value="TreeGrafter"/>
</dbReference>
<organism evidence="13 14">
    <name type="scientific">Piliocolobus tephrosceles</name>
    <name type="common">Ugandan red Colobus</name>
    <dbReference type="NCBI Taxonomy" id="591936"/>
    <lineage>
        <taxon>Eukaryota</taxon>
        <taxon>Metazoa</taxon>
        <taxon>Chordata</taxon>
        <taxon>Craniata</taxon>
        <taxon>Vertebrata</taxon>
        <taxon>Euteleostomi</taxon>
        <taxon>Mammalia</taxon>
        <taxon>Eutheria</taxon>
        <taxon>Euarchontoglires</taxon>
        <taxon>Primates</taxon>
        <taxon>Haplorrhini</taxon>
        <taxon>Catarrhini</taxon>
        <taxon>Cercopithecidae</taxon>
        <taxon>Colobinae</taxon>
        <taxon>Piliocolobus</taxon>
    </lineage>
</organism>
<protein>
    <recommendedName>
        <fullName evidence="10">2-oxoisovalerate dehydrogenase subunit beta, mitochondrial</fullName>
        <ecNumber evidence="3">1.2.4.4</ecNumber>
    </recommendedName>
    <alternativeName>
        <fullName evidence="11">Branched-chain alpha-keto acid dehydrogenase E1 component beta chain</fullName>
    </alternativeName>
</protein>
<reference evidence="13" key="2">
    <citation type="submission" date="2025-09" db="UniProtKB">
        <authorList>
            <consortium name="Ensembl"/>
        </authorList>
    </citation>
    <scope>IDENTIFICATION</scope>
</reference>
<evidence type="ECO:0000256" key="8">
    <source>
        <dbReference type="ARBA" id="ARBA00057409"/>
    </source>
</evidence>
<evidence type="ECO:0000313" key="14">
    <source>
        <dbReference type="Proteomes" id="UP000694416"/>
    </source>
</evidence>
<dbReference type="SUPFAM" id="SSF52518">
    <property type="entry name" value="Thiamin diphosphate-binding fold (THDP-binding)"/>
    <property type="match status" value="1"/>
</dbReference>
<evidence type="ECO:0000256" key="1">
    <source>
        <dbReference type="ARBA" id="ARBA00001964"/>
    </source>
</evidence>
<dbReference type="SMART" id="SM00861">
    <property type="entry name" value="Transket_pyr"/>
    <property type="match status" value="1"/>
</dbReference>
<dbReference type="AlphaFoldDB" id="A0A8C9GV27"/>
<dbReference type="GO" id="GO:0005759">
    <property type="term" value="C:mitochondrial matrix"/>
    <property type="evidence" value="ECO:0007669"/>
    <property type="project" value="UniProtKB-SubCell"/>
</dbReference>
<dbReference type="Pfam" id="PF02780">
    <property type="entry name" value="Transketolase_C"/>
    <property type="match status" value="1"/>
</dbReference>
<evidence type="ECO:0000256" key="7">
    <source>
        <dbReference type="ARBA" id="ARBA00051764"/>
    </source>
</evidence>
<dbReference type="InterPro" id="IPR005475">
    <property type="entry name" value="Transketolase-like_Pyr-bd"/>
</dbReference>
<dbReference type="Gene3D" id="3.40.50.920">
    <property type="match status" value="1"/>
</dbReference>
<evidence type="ECO:0000256" key="10">
    <source>
        <dbReference type="ARBA" id="ARBA00071568"/>
    </source>
</evidence>
<dbReference type="SUPFAM" id="SSF52922">
    <property type="entry name" value="TK C-terminal domain-like"/>
    <property type="match status" value="1"/>
</dbReference>
<dbReference type="InterPro" id="IPR033248">
    <property type="entry name" value="Transketolase_C"/>
</dbReference>
<comment type="cofactor">
    <cofactor evidence="1">
        <name>thiamine diphosphate</name>
        <dbReference type="ChEBI" id="CHEBI:58937"/>
    </cofactor>
</comment>
<accession>A0A8C9GV27</accession>
<dbReference type="Ensembl" id="ENSPTET00000016907.1">
    <property type="protein sequence ID" value="ENSPTEP00000011199.1"/>
    <property type="gene ID" value="ENSPTEG00000012634.1"/>
</dbReference>
<feature type="domain" description="Transketolase-like pyrimidine-binding" evidence="12">
    <location>
        <begin position="62"/>
        <end position="237"/>
    </location>
</feature>
<dbReference type="FunFam" id="3.40.50.920:FF:000004">
    <property type="entry name" value="2-oxoisovalerate dehydrogenase subunit beta 1, mitochondrial"/>
    <property type="match status" value="1"/>
</dbReference>
<dbReference type="PANTHER" id="PTHR42980:SF1">
    <property type="entry name" value="2-OXOISOVALERATE DEHYDROGENASE SUBUNIT BETA, MITOCHONDRIAL"/>
    <property type="match status" value="1"/>
</dbReference>
<evidence type="ECO:0000256" key="5">
    <source>
        <dbReference type="ARBA" id="ARBA00023002"/>
    </source>
</evidence>
<dbReference type="Gene3D" id="3.40.50.970">
    <property type="match status" value="1"/>
</dbReference>
<keyword evidence="5" id="KW-0560">Oxidoreductase</keyword>
<dbReference type="GO" id="GO:0003863">
    <property type="term" value="F:branched-chain 2-oxo acid dehydrogenase activity"/>
    <property type="evidence" value="ECO:0007669"/>
    <property type="project" value="UniProtKB-EC"/>
</dbReference>
<keyword evidence="14" id="KW-1185">Reference proteome</keyword>
<evidence type="ECO:0000313" key="13">
    <source>
        <dbReference type="Ensembl" id="ENSPTEP00000011199.1"/>
    </source>
</evidence>
<dbReference type="FunFam" id="3.40.50.970:FF:000001">
    <property type="entry name" value="Pyruvate dehydrogenase E1 beta subunit"/>
    <property type="match status" value="1"/>
</dbReference>
<reference evidence="13" key="1">
    <citation type="submission" date="2025-08" db="UniProtKB">
        <authorList>
            <consortium name="Ensembl"/>
        </authorList>
    </citation>
    <scope>IDENTIFICATION</scope>
</reference>
<comment type="subunit">
    <text evidence="9">Heterotetramer of 2 alpha/BCKDHA and 2 beta chains/BCKDHB that forms the branched-chain alpha-keto acid decarboxylase (E1) component of the BCKD complex. The branched-chain alpha-ketoacid dehydrogenase is a large complex composed of three major building blocks E1, E2 and E3. It is organized around E2, a 24-meric cubic core composed of DBT, to which are associated 6 to 12 copies of E1, and approximately 6 copies of the dehydrogenase E3, a DLD dimer.</text>
</comment>
<dbReference type="PANTHER" id="PTHR42980">
    <property type="entry name" value="2-OXOISOVALERATE DEHYDROGENASE SUBUNIT BETA-RELATED"/>
    <property type="match status" value="1"/>
</dbReference>
<sequence>MKAHSMNIKNIFNYGLTTNKKMSNMIKKNYKTLQNCEYINNSIFVPTRAYTSTNSDSNKRKMNMFTAINSAMHNVFETDPKSILLGEDVAFGGVFRCSLDLKNKYGDKRVFNTPLCEQGIIGFAIGLAENGFTTIAEIQFGDYIFPAFDQIVNDVCKYRYRSGSSFDLGNLTIRSTWGAVGHGGLYHSQSPEAFFAHASGIKIIIPSDAYKAKGLLISAIKDKNPCLFFEPKALYRASVSEVPVEPYELPLGKADIVRDGTDITLLTWGSLVHKLKIAADVLLDQHGINCEVIDLQTIIPWDVETVEQSVKKTGRLLISHEAQITNGFGAEIAAKIQERCFFNLHAPIKRVCGYDTPFPHVYEPFYLPDEHKIVYEVLKIMDAE</sequence>
<dbReference type="Pfam" id="PF02779">
    <property type="entry name" value="Transket_pyr"/>
    <property type="match status" value="1"/>
</dbReference>
<evidence type="ECO:0000256" key="9">
    <source>
        <dbReference type="ARBA" id="ARBA00063295"/>
    </source>
</evidence>
<keyword evidence="6" id="KW-0496">Mitochondrion</keyword>
<proteinExistence type="predicted"/>
<dbReference type="InterPro" id="IPR009014">
    <property type="entry name" value="Transketo_C/PFOR_II"/>
</dbReference>
<dbReference type="GO" id="GO:0007584">
    <property type="term" value="P:response to nutrient"/>
    <property type="evidence" value="ECO:0007669"/>
    <property type="project" value="TreeGrafter"/>
</dbReference>
<evidence type="ECO:0000256" key="4">
    <source>
        <dbReference type="ARBA" id="ARBA00022946"/>
    </source>
</evidence>
<dbReference type="Proteomes" id="UP000694416">
    <property type="component" value="Unplaced"/>
</dbReference>
<comment type="catalytic activity">
    <reaction evidence="7">
        <text>N(6)-[(R)-lipoyl]-L-lysyl-[protein] + 3-methyl-2-oxobutanoate + H(+) = N(6)-[(R)-S(8)-2-methylpropanoyldihydrolipoyl]-L-lysyl-[protein] + CO2</text>
        <dbReference type="Rhea" id="RHEA:13457"/>
        <dbReference type="Rhea" id="RHEA-COMP:10474"/>
        <dbReference type="Rhea" id="RHEA-COMP:10497"/>
        <dbReference type="ChEBI" id="CHEBI:11851"/>
        <dbReference type="ChEBI" id="CHEBI:15378"/>
        <dbReference type="ChEBI" id="CHEBI:16526"/>
        <dbReference type="ChEBI" id="CHEBI:83099"/>
        <dbReference type="ChEBI" id="CHEBI:83142"/>
        <dbReference type="EC" id="1.2.4.4"/>
    </reaction>
    <physiologicalReaction direction="left-to-right" evidence="7">
        <dbReference type="Rhea" id="RHEA:13458"/>
    </physiologicalReaction>
</comment>
<evidence type="ECO:0000256" key="3">
    <source>
        <dbReference type="ARBA" id="ARBA00012277"/>
    </source>
</evidence>